<keyword evidence="14" id="KW-1185">Reference proteome</keyword>
<feature type="transmembrane region" description="Helical" evidence="10">
    <location>
        <begin position="412"/>
        <end position="428"/>
    </location>
</feature>
<dbReference type="SMART" id="SM00062">
    <property type="entry name" value="PBPb"/>
    <property type="match status" value="1"/>
</dbReference>
<keyword evidence="8 10" id="KW-1133">Transmembrane helix</keyword>
<dbReference type="InterPro" id="IPR035906">
    <property type="entry name" value="MetI-like_sf"/>
</dbReference>
<dbReference type="AlphaFoldDB" id="A0A0C2V550"/>
<comment type="subcellular location">
    <subcellularLocation>
        <location evidence="1">Cell inner membrane</location>
        <topology evidence="1">Multi-pass membrane protein</topology>
    </subcellularLocation>
    <subcellularLocation>
        <location evidence="10">Cell membrane</location>
        <topology evidence="10">Multi-pass membrane protein</topology>
    </subcellularLocation>
</comment>
<dbReference type="GO" id="GO:0030288">
    <property type="term" value="C:outer membrane-bounded periplasmic space"/>
    <property type="evidence" value="ECO:0007669"/>
    <property type="project" value="TreeGrafter"/>
</dbReference>
<evidence type="ECO:0000256" key="3">
    <source>
        <dbReference type="ARBA" id="ARBA00010333"/>
    </source>
</evidence>
<evidence type="ECO:0000256" key="1">
    <source>
        <dbReference type="ARBA" id="ARBA00004429"/>
    </source>
</evidence>
<evidence type="ECO:0000256" key="6">
    <source>
        <dbReference type="ARBA" id="ARBA00022692"/>
    </source>
</evidence>
<feature type="transmembrane region" description="Helical" evidence="10">
    <location>
        <begin position="485"/>
        <end position="503"/>
    </location>
</feature>
<comment type="similarity">
    <text evidence="3">Belongs to the bacterial solute-binding protein 3 family.</text>
</comment>
<dbReference type="NCBIfam" id="TIGR01726">
    <property type="entry name" value="HEQRo_perm_3TM"/>
    <property type="match status" value="1"/>
</dbReference>
<evidence type="ECO:0000313" key="13">
    <source>
        <dbReference type="EMBL" id="KIM00182.1"/>
    </source>
</evidence>
<dbReference type="RefSeq" id="WP_236686303.1">
    <property type="nucleotide sequence ID" value="NZ_JXSL01000020.1"/>
</dbReference>
<sequence>MITRVLVAALVVFASLPALAEDLAGTLKKVGDSGTLTLGIRESSYPLSYLDDGQKPIGYHIDICTRLAEAVKTRLALPALKVETLPVTSQNRIPLVQNGTVDLECGSTTNNEARARQVAFAPTTFVTKVRMAVKKSSGITSIAQLAGKPVAITTGTTSVQLVRAHKKGQNVAFKEIYGKDHADSFLLLETDRAVAFVMDDNLLAGLIATSKAPGDYAIVGEVLSVEPIAIMLRRDDPQFKALVDDTVKAMMASGEVERIYAKWFQSPIPPRGINMAFPMSGQLKSLIKSPADIPAEAFVRKETSGYRWNWGIYFEPVPSGTETYLSWLLWALVWTLAISLSAWALALVLGVVAGALRTVPDRRVAGLATAYVELFRNIPLLVQMFLWFFVVPELLPSSWALWVKQEMPAKEFVIAFLCLGLFTSSRVAEQVRAGIESRPRGQRMAALALGLTETQVFRHVTLPVALRVVIPPLTSEFMNVFKNSSVAFAIGMAELTFVARQMQEESEQGIETLAAVTLLYFLCAFLANRGMALMERRTRIPGLLGEAR</sequence>
<dbReference type="InterPro" id="IPR051455">
    <property type="entry name" value="Bact_solute-bind_prot3"/>
</dbReference>
<name>A0A0C2V550_PARME</name>
<organism evidence="13 14">
    <name type="scientific">Paramagnetospirillum magnetotacticum MS-1</name>
    <dbReference type="NCBI Taxonomy" id="272627"/>
    <lineage>
        <taxon>Bacteria</taxon>
        <taxon>Pseudomonadati</taxon>
        <taxon>Pseudomonadota</taxon>
        <taxon>Alphaproteobacteria</taxon>
        <taxon>Rhodospirillales</taxon>
        <taxon>Magnetospirillaceae</taxon>
        <taxon>Paramagnetospirillum</taxon>
    </lineage>
</organism>
<protein>
    <submittedName>
        <fullName evidence="13">Glutamate Aspartate periplasmic binding protein GltI</fullName>
    </submittedName>
</protein>
<keyword evidence="4 10" id="KW-0813">Transport</keyword>
<evidence type="ECO:0000256" key="5">
    <source>
        <dbReference type="ARBA" id="ARBA00022475"/>
    </source>
</evidence>
<dbReference type="Pfam" id="PF00528">
    <property type="entry name" value="BPD_transp_1"/>
    <property type="match status" value="1"/>
</dbReference>
<dbReference type="GO" id="GO:0006865">
    <property type="term" value="P:amino acid transport"/>
    <property type="evidence" value="ECO:0007669"/>
    <property type="project" value="TreeGrafter"/>
</dbReference>
<comment type="caution">
    <text evidence="13">The sequence shown here is derived from an EMBL/GenBank/DDBJ whole genome shotgun (WGS) entry which is preliminary data.</text>
</comment>
<evidence type="ECO:0000313" key="14">
    <source>
        <dbReference type="Proteomes" id="UP000031971"/>
    </source>
</evidence>
<dbReference type="GO" id="GO:0022857">
    <property type="term" value="F:transmembrane transporter activity"/>
    <property type="evidence" value="ECO:0007669"/>
    <property type="project" value="InterPro"/>
</dbReference>
<feature type="transmembrane region" description="Helical" evidence="10">
    <location>
        <begin position="374"/>
        <end position="392"/>
    </location>
</feature>
<dbReference type="STRING" id="272627.CCC_02970"/>
<evidence type="ECO:0000256" key="8">
    <source>
        <dbReference type="ARBA" id="ARBA00022989"/>
    </source>
</evidence>
<feature type="transmembrane region" description="Helical" evidence="10">
    <location>
        <begin position="509"/>
        <end position="527"/>
    </location>
</feature>
<keyword evidence="9 10" id="KW-0472">Membrane</keyword>
<evidence type="ECO:0000256" key="2">
    <source>
        <dbReference type="ARBA" id="ARBA00010072"/>
    </source>
</evidence>
<dbReference type="InterPro" id="IPR000515">
    <property type="entry name" value="MetI-like"/>
</dbReference>
<dbReference type="GO" id="GO:0043190">
    <property type="term" value="C:ATP-binding cassette (ABC) transporter complex"/>
    <property type="evidence" value="ECO:0007669"/>
    <property type="project" value="InterPro"/>
</dbReference>
<dbReference type="GO" id="GO:0005576">
    <property type="term" value="C:extracellular region"/>
    <property type="evidence" value="ECO:0007669"/>
    <property type="project" value="TreeGrafter"/>
</dbReference>
<accession>A0A0C2V550</accession>
<evidence type="ECO:0000256" key="7">
    <source>
        <dbReference type="ARBA" id="ARBA00022729"/>
    </source>
</evidence>
<feature type="chain" id="PRO_5002157082" evidence="11">
    <location>
        <begin position="21"/>
        <end position="548"/>
    </location>
</feature>
<comment type="similarity">
    <text evidence="2">Belongs to the binding-protein-dependent transport system permease family. HisMQ subfamily.</text>
</comment>
<dbReference type="Gene3D" id="3.40.190.10">
    <property type="entry name" value="Periplasmic binding protein-like II"/>
    <property type="match status" value="2"/>
</dbReference>
<dbReference type="InterPro" id="IPR010065">
    <property type="entry name" value="AA_ABC_transptr_permease_3TM"/>
</dbReference>
<evidence type="ECO:0000259" key="12">
    <source>
        <dbReference type="PROSITE" id="PS50928"/>
    </source>
</evidence>
<dbReference type="Pfam" id="PF00497">
    <property type="entry name" value="SBP_bac_3"/>
    <property type="match status" value="1"/>
</dbReference>
<feature type="transmembrane region" description="Helical" evidence="10">
    <location>
        <begin position="327"/>
        <end position="353"/>
    </location>
</feature>
<keyword evidence="6 10" id="KW-0812">Transmembrane</keyword>
<keyword evidence="7 11" id="KW-0732">Signal</keyword>
<dbReference type="PANTHER" id="PTHR30085:SF2">
    <property type="entry name" value="GLUTAMATE_ASPARTATE IMPORT SOLUTE-BINDING PROTEIN"/>
    <property type="match status" value="1"/>
</dbReference>
<dbReference type="CDD" id="cd06261">
    <property type="entry name" value="TM_PBP2"/>
    <property type="match status" value="1"/>
</dbReference>
<feature type="domain" description="ABC transmembrane type-1" evidence="12">
    <location>
        <begin position="332"/>
        <end position="531"/>
    </location>
</feature>
<dbReference type="PANTHER" id="PTHR30085">
    <property type="entry name" value="AMINO ACID ABC TRANSPORTER PERMEASE"/>
    <property type="match status" value="1"/>
</dbReference>
<evidence type="ECO:0000256" key="9">
    <source>
        <dbReference type="ARBA" id="ARBA00023136"/>
    </source>
</evidence>
<dbReference type="Proteomes" id="UP000031971">
    <property type="component" value="Unassembled WGS sequence"/>
</dbReference>
<evidence type="ECO:0000256" key="10">
    <source>
        <dbReference type="RuleBase" id="RU363032"/>
    </source>
</evidence>
<dbReference type="CDD" id="cd13688">
    <property type="entry name" value="PBP2_GltI_DEBP"/>
    <property type="match status" value="1"/>
</dbReference>
<dbReference type="EMBL" id="JXSL01000020">
    <property type="protein sequence ID" value="KIM00182.1"/>
    <property type="molecule type" value="Genomic_DNA"/>
</dbReference>
<evidence type="ECO:0000256" key="11">
    <source>
        <dbReference type="SAM" id="SignalP"/>
    </source>
</evidence>
<dbReference type="SUPFAM" id="SSF53850">
    <property type="entry name" value="Periplasmic binding protein-like II"/>
    <property type="match status" value="1"/>
</dbReference>
<dbReference type="Gene3D" id="1.10.3720.10">
    <property type="entry name" value="MetI-like"/>
    <property type="match status" value="1"/>
</dbReference>
<dbReference type="SUPFAM" id="SSF161098">
    <property type="entry name" value="MetI-like"/>
    <property type="match status" value="1"/>
</dbReference>
<keyword evidence="5" id="KW-1003">Cell membrane</keyword>
<proteinExistence type="inferred from homology"/>
<dbReference type="InterPro" id="IPR001638">
    <property type="entry name" value="Solute-binding_3/MltF_N"/>
</dbReference>
<feature type="signal peptide" evidence="11">
    <location>
        <begin position="1"/>
        <end position="20"/>
    </location>
</feature>
<evidence type="ECO:0000256" key="4">
    <source>
        <dbReference type="ARBA" id="ARBA00022448"/>
    </source>
</evidence>
<dbReference type="PROSITE" id="PS50928">
    <property type="entry name" value="ABC_TM1"/>
    <property type="match status" value="1"/>
</dbReference>
<reference evidence="13 14" key="1">
    <citation type="submission" date="2015-01" db="EMBL/GenBank/DDBJ databases">
        <title>Genome Sequence of Magnetospirillum magnetotacticum Strain MS-1.</title>
        <authorList>
            <person name="Marinov G.K."/>
            <person name="Smalley M.D."/>
            <person name="DeSalvo G."/>
        </authorList>
    </citation>
    <scope>NUCLEOTIDE SEQUENCE [LARGE SCALE GENOMIC DNA]</scope>
    <source>
        <strain evidence="13 14">MS-1</strain>
    </source>
</reference>
<gene>
    <name evidence="13" type="ORF">CCC_02970</name>
</gene>